<dbReference type="EMBL" id="JAPFFJ010000006">
    <property type="protein sequence ID" value="KAJ6423278.1"/>
    <property type="molecule type" value="Genomic_DNA"/>
</dbReference>
<evidence type="ECO:0000313" key="3">
    <source>
        <dbReference type="Proteomes" id="UP001162972"/>
    </source>
</evidence>
<dbReference type="PANTHER" id="PTHR45287:SF4">
    <property type="entry name" value="OS03G0691500 PROTEIN"/>
    <property type="match status" value="1"/>
</dbReference>
<evidence type="ECO:0000256" key="1">
    <source>
        <dbReference type="SAM" id="MobiDB-lite"/>
    </source>
</evidence>
<organism evidence="2 3">
    <name type="scientific">Salix udensis</name>
    <dbReference type="NCBI Taxonomy" id="889485"/>
    <lineage>
        <taxon>Eukaryota</taxon>
        <taxon>Viridiplantae</taxon>
        <taxon>Streptophyta</taxon>
        <taxon>Embryophyta</taxon>
        <taxon>Tracheophyta</taxon>
        <taxon>Spermatophyta</taxon>
        <taxon>Magnoliopsida</taxon>
        <taxon>eudicotyledons</taxon>
        <taxon>Gunneridae</taxon>
        <taxon>Pentapetalae</taxon>
        <taxon>rosids</taxon>
        <taxon>fabids</taxon>
        <taxon>Malpighiales</taxon>
        <taxon>Salicaceae</taxon>
        <taxon>Saliceae</taxon>
        <taxon>Salix</taxon>
    </lineage>
</organism>
<evidence type="ECO:0000313" key="2">
    <source>
        <dbReference type="EMBL" id="KAJ6423278.1"/>
    </source>
</evidence>
<dbReference type="PANTHER" id="PTHR45287">
    <property type="entry name" value="OS03G0691500 PROTEIN"/>
    <property type="match status" value="1"/>
</dbReference>
<accession>A0AAD6KH00</accession>
<feature type="region of interest" description="Disordered" evidence="1">
    <location>
        <begin position="1"/>
        <end position="20"/>
    </location>
</feature>
<feature type="compositionally biased region" description="Basic and acidic residues" evidence="1">
    <location>
        <begin position="87"/>
        <end position="97"/>
    </location>
</feature>
<name>A0AAD6KH00_9ROSI</name>
<protein>
    <submittedName>
        <fullName evidence="2">Uncharacterized protein</fullName>
    </submittedName>
</protein>
<dbReference type="Proteomes" id="UP001162972">
    <property type="component" value="Chromosome 16"/>
</dbReference>
<dbReference type="InterPro" id="IPR040262">
    <property type="entry name" value="At4g38062-like"/>
</dbReference>
<gene>
    <name evidence="2" type="ORF">OIU84_024258</name>
</gene>
<proteinExistence type="predicted"/>
<feature type="region of interest" description="Disordered" evidence="1">
    <location>
        <begin position="76"/>
        <end position="97"/>
    </location>
</feature>
<sequence>MSSKNGNRSLAGNVKKLSSERDNLSGLLRELVERTSQFSDEDTQLMGTLESMVRSFDNGGSGPILKAVKENVNTFPSPTTKRFQSVLEDRSPFRELN</sequence>
<comment type="caution">
    <text evidence="2">The sequence shown here is derived from an EMBL/GenBank/DDBJ whole genome shotgun (WGS) entry which is preliminary data.</text>
</comment>
<feature type="compositionally biased region" description="Polar residues" evidence="1">
    <location>
        <begin position="1"/>
        <end position="10"/>
    </location>
</feature>
<keyword evidence="3" id="KW-1185">Reference proteome</keyword>
<dbReference type="AlphaFoldDB" id="A0AAD6KH00"/>
<reference evidence="2 3" key="1">
    <citation type="journal article" date="2023" name="Int. J. Mol. Sci.">
        <title>De Novo Assembly and Annotation of 11 Diverse Shrub Willow (Salix) Genomes Reveals Novel Gene Organization in Sex-Linked Regions.</title>
        <authorList>
            <person name="Hyden B."/>
            <person name="Feng K."/>
            <person name="Yates T.B."/>
            <person name="Jawdy S."/>
            <person name="Cereghino C."/>
            <person name="Smart L.B."/>
            <person name="Muchero W."/>
        </authorList>
    </citation>
    <scope>NUCLEOTIDE SEQUENCE [LARGE SCALE GENOMIC DNA]</scope>
    <source>
        <tissue evidence="2">Shoot tip</tissue>
    </source>
</reference>